<feature type="compositionally biased region" description="Polar residues" evidence="1">
    <location>
        <begin position="314"/>
        <end position="344"/>
    </location>
</feature>
<accession>A0A7S2A2D6</accession>
<dbReference type="Gene3D" id="3.40.50.300">
    <property type="entry name" value="P-loop containing nucleotide triphosphate hydrolases"/>
    <property type="match status" value="1"/>
</dbReference>
<feature type="region of interest" description="Disordered" evidence="1">
    <location>
        <begin position="305"/>
        <end position="376"/>
    </location>
</feature>
<evidence type="ECO:0000256" key="1">
    <source>
        <dbReference type="SAM" id="MobiDB-lite"/>
    </source>
</evidence>
<dbReference type="EMBL" id="HBGN01037866">
    <property type="protein sequence ID" value="CAD9355909.1"/>
    <property type="molecule type" value="Transcribed_RNA"/>
</dbReference>
<gene>
    <name evidence="2" type="ORF">DBRI1063_LOCUS24244</name>
</gene>
<name>A0A7S2A2D6_9STRA</name>
<dbReference type="InterPro" id="IPR027417">
    <property type="entry name" value="P-loop_NTPase"/>
</dbReference>
<protein>
    <recommendedName>
        <fullName evidence="3">Sulfotransferase domain-containing protein</fullName>
    </recommendedName>
</protein>
<sequence>MVARLLSALDSKTFQGILPAKTGAPLHHVHFIHIPKTAGDSVMLDSPDHLLIGQTLKGNGEFPYMVTKQKEQFEAPSKMAFVFLRNPINHVVSQFMECKYDDWGKRQTKGSGFPGYGALGNAFEGFDEWVAHFATNPDSYAADHAFHCYDPWNMQARKMTLTSKELGHIARNPDARFPPLDIAKSNLQDIELILGITEHYSASMCLLEYHAAQGNLTEACRTCDYSTHSLPLVEAKQHHSSHGVPPHSLDMITNQTTVQCIAKLTEIDQQMYDYALTLFMNEVEIVKNETGVDLLCRDQVEGLGEPITAPPSAAPTNKPATAKSTENPNSKDTANPTNKPTAFPTQDGEMSSVDKGMADKVSKAKSRPQGTGNITDMQTAAVPKLQQEKIGLSILNAMAESRLLLIIGFGLLLVIRWYRRLGLIAGSITKVQYSESVQSEAECD</sequence>
<evidence type="ECO:0008006" key="3">
    <source>
        <dbReference type="Google" id="ProtNLM"/>
    </source>
</evidence>
<organism evidence="2">
    <name type="scientific">Ditylum brightwellii</name>
    <dbReference type="NCBI Taxonomy" id="49249"/>
    <lineage>
        <taxon>Eukaryota</taxon>
        <taxon>Sar</taxon>
        <taxon>Stramenopiles</taxon>
        <taxon>Ochrophyta</taxon>
        <taxon>Bacillariophyta</taxon>
        <taxon>Mediophyceae</taxon>
        <taxon>Lithodesmiophycidae</taxon>
        <taxon>Lithodesmiales</taxon>
        <taxon>Lithodesmiaceae</taxon>
        <taxon>Ditylum</taxon>
    </lineage>
</organism>
<reference evidence="2" key="1">
    <citation type="submission" date="2021-01" db="EMBL/GenBank/DDBJ databases">
        <authorList>
            <person name="Corre E."/>
            <person name="Pelletier E."/>
            <person name="Niang G."/>
            <person name="Scheremetjew M."/>
            <person name="Finn R."/>
            <person name="Kale V."/>
            <person name="Holt S."/>
            <person name="Cochrane G."/>
            <person name="Meng A."/>
            <person name="Brown T."/>
            <person name="Cohen L."/>
        </authorList>
    </citation>
    <scope>NUCLEOTIDE SEQUENCE</scope>
    <source>
        <strain evidence="2">Pop2</strain>
    </source>
</reference>
<dbReference type="AlphaFoldDB" id="A0A7S2A2D6"/>
<proteinExistence type="predicted"/>
<evidence type="ECO:0000313" key="2">
    <source>
        <dbReference type="EMBL" id="CAD9355909.1"/>
    </source>
</evidence>